<keyword evidence="3" id="KW-1185">Reference proteome</keyword>
<sequence length="396" mass="44844">MLDRSSRRKSAKVSTTSPKARRRENTKPSGRRRHGVVLTDEDKQRMMRFVERWRNETKVANPHRFPVMWPYRRVKPTPELEEFDWILSKSTPSERYLAKFRESSPISSGSAYVNVFGSALRKAMSDQKVAGTILQDIWRKLPWEYLNMCENYYRRKLNDGQCDSQPFPDAESDEEENQIASDEDSKPKQPSPSPPPPPSRTDDSGLHVLRRDNVDNGVSTSTSSATNHPQPLFDITALSGDHVDSSVAWDRFRILPLLGLHDPFEPPLYLGYHVPSTTSDIPITTFDESLSTMGHSYFPDILSSEVSWIDTTLPQVSQERRSMQSSPAQESSMNPVPLEGVVPNSSTATSLINNTTQTGHYPTYPHMFSYNTTFTSFDDHIMAPYPEPSPANDGTQ</sequence>
<evidence type="ECO:0000313" key="3">
    <source>
        <dbReference type="Proteomes" id="UP001385951"/>
    </source>
</evidence>
<feature type="compositionally biased region" description="Basic residues" evidence="1">
    <location>
        <begin position="1"/>
        <end position="11"/>
    </location>
</feature>
<dbReference type="EMBL" id="JASBNA010000005">
    <property type="protein sequence ID" value="KAK7692007.1"/>
    <property type="molecule type" value="Genomic_DNA"/>
</dbReference>
<feature type="compositionally biased region" description="Basic residues" evidence="1">
    <location>
        <begin position="19"/>
        <end position="35"/>
    </location>
</feature>
<gene>
    <name evidence="2" type="ORF">QCA50_005412</name>
</gene>
<feature type="region of interest" description="Disordered" evidence="1">
    <location>
        <begin position="317"/>
        <end position="336"/>
    </location>
</feature>
<dbReference type="AlphaFoldDB" id="A0AAW0GQ23"/>
<comment type="caution">
    <text evidence="2">The sequence shown here is derived from an EMBL/GenBank/DDBJ whole genome shotgun (WGS) entry which is preliminary data.</text>
</comment>
<proteinExistence type="predicted"/>
<organism evidence="2 3">
    <name type="scientific">Cerrena zonata</name>
    <dbReference type="NCBI Taxonomy" id="2478898"/>
    <lineage>
        <taxon>Eukaryota</taxon>
        <taxon>Fungi</taxon>
        <taxon>Dikarya</taxon>
        <taxon>Basidiomycota</taxon>
        <taxon>Agaricomycotina</taxon>
        <taxon>Agaricomycetes</taxon>
        <taxon>Polyporales</taxon>
        <taxon>Cerrenaceae</taxon>
        <taxon>Cerrena</taxon>
    </lineage>
</organism>
<evidence type="ECO:0008006" key="4">
    <source>
        <dbReference type="Google" id="ProtNLM"/>
    </source>
</evidence>
<feature type="region of interest" description="Disordered" evidence="1">
    <location>
        <begin position="163"/>
        <end position="206"/>
    </location>
</feature>
<feature type="region of interest" description="Disordered" evidence="1">
    <location>
        <begin position="1"/>
        <end position="37"/>
    </location>
</feature>
<name>A0AAW0GQ23_9APHY</name>
<evidence type="ECO:0000256" key="1">
    <source>
        <dbReference type="SAM" id="MobiDB-lite"/>
    </source>
</evidence>
<reference evidence="2 3" key="1">
    <citation type="submission" date="2022-09" db="EMBL/GenBank/DDBJ databases">
        <authorList>
            <person name="Palmer J.M."/>
        </authorList>
    </citation>
    <scope>NUCLEOTIDE SEQUENCE [LARGE SCALE GENOMIC DNA]</scope>
    <source>
        <strain evidence="2 3">DSM 7382</strain>
    </source>
</reference>
<protein>
    <recommendedName>
        <fullName evidence="4">HMG box domain-containing protein</fullName>
    </recommendedName>
</protein>
<feature type="compositionally biased region" description="Polar residues" evidence="1">
    <location>
        <begin position="317"/>
        <end position="334"/>
    </location>
</feature>
<feature type="compositionally biased region" description="Pro residues" evidence="1">
    <location>
        <begin position="189"/>
        <end position="199"/>
    </location>
</feature>
<evidence type="ECO:0000313" key="2">
    <source>
        <dbReference type="EMBL" id="KAK7692007.1"/>
    </source>
</evidence>
<dbReference type="Proteomes" id="UP001385951">
    <property type="component" value="Unassembled WGS sequence"/>
</dbReference>
<accession>A0AAW0GQ23</accession>